<evidence type="ECO:0000313" key="8">
    <source>
        <dbReference type="EMBL" id="KZL65618.1"/>
    </source>
</evidence>
<keyword evidence="9" id="KW-1185">Reference proteome</keyword>
<keyword evidence="4 6" id="KW-0479">Metal-binding</keyword>
<keyword evidence="5 6" id="KW-0408">Iron</keyword>
<dbReference type="PRINTS" id="PR00463">
    <property type="entry name" value="EP450I"/>
</dbReference>
<accession>A0A166NF64</accession>
<name>A0A166NF64_9PEZI</name>
<evidence type="ECO:0000256" key="5">
    <source>
        <dbReference type="ARBA" id="ARBA00023004"/>
    </source>
</evidence>
<keyword evidence="3 6" id="KW-0349">Heme</keyword>
<protein>
    <submittedName>
        <fullName evidence="8">Cytochrome P450</fullName>
    </submittedName>
</protein>
<organism evidence="8 9">
    <name type="scientific">Colletotrichum tofieldiae</name>
    <dbReference type="NCBI Taxonomy" id="708197"/>
    <lineage>
        <taxon>Eukaryota</taxon>
        <taxon>Fungi</taxon>
        <taxon>Dikarya</taxon>
        <taxon>Ascomycota</taxon>
        <taxon>Pezizomycotina</taxon>
        <taxon>Sordariomycetes</taxon>
        <taxon>Hypocreomycetidae</taxon>
        <taxon>Glomerellales</taxon>
        <taxon>Glomerellaceae</taxon>
        <taxon>Colletotrichum</taxon>
        <taxon>Colletotrichum spaethianum species complex</taxon>
    </lineage>
</organism>
<dbReference type="GO" id="GO:0005506">
    <property type="term" value="F:iron ion binding"/>
    <property type="evidence" value="ECO:0007669"/>
    <property type="project" value="InterPro"/>
</dbReference>
<dbReference type="SUPFAM" id="SSF48264">
    <property type="entry name" value="Cytochrome P450"/>
    <property type="match status" value="1"/>
</dbReference>
<dbReference type="CDD" id="cd11058">
    <property type="entry name" value="CYP60B-like"/>
    <property type="match status" value="1"/>
</dbReference>
<feature type="transmembrane region" description="Helical" evidence="7">
    <location>
        <begin position="12"/>
        <end position="36"/>
    </location>
</feature>
<evidence type="ECO:0000256" key="1">
    <source>
        <dbReference type="ARBA" id="ARBA00001971"/>
    </source>
</evidence>
<reference evidence="8 9" key="1">
    <citation type="submission" date="2015-06" db="EMBL/GenBank/DDBJ databases">
        <title>Survival trade-offs in plant roots during colonization by closely related pathogenic and mutualistic fungi.</title>
        <authorList>
            <person name="Hacquard S."/>
            <person name="Kracher B."/>
            <person name="Hiruma K."/>
            <person name="Weinman A."/>
            <person name="Muench P."/>
            <person name="Garrido Oter R."/>
            <person name="Ver Loren van Themaat E."/>
            <person name="Dallerey J.-F."/>
            <person name="Damm U."/>
            <person name="Henrissat B."/>
            <person name="Lespinet O."/>
            <person name="Thon M."/>
            <person name="Kemen E."/>
            <person name="McHardy A.C."/>
            <person name="Schulze-Lefert P."/>
            <person name="O'Connell R.J."/>
        </authorList>
    </citation>
    <scope>NUCLEOTIDE SEQUENCE [LARGE SCALE GENOMIC DNA]</scope>
    <source>
        <strain evidence="8 9">0861</strain>
    </source>
</reference>
<dbReference type="GO" id="GO:0004497">
    <property type="term" value="F:monooxygenase activity"/>
    <property type="evidence" value="ECO:0007669"/>
    <property type="project" value="InterPro"/>
</dbReference>
<dbReference type="GO" id="GO:0020037">
    <property type="term" value="F:heme binding"/>
    <property type="evidence" value="ECO:0007669"/>
    <property type="project" value="InterPro"/>
</dbReference>
<evidence type="ECO:0000313" key="9">
    <source>
        <dbReference type="Proteomes" id="UP000076552"/>
    </source>
</evidence>
<dbReference type="Gene3D" id="1.10.630.10">
    <property type="entry name" value="Cytochrome P450"/>
    <property type="match status" value="1"/>
</dbReference>
<sequence length="507" mass="57596">MFFPSAQVLISSYLLNAVLTSLLLYKIIVTIHSIYFGPLSRFPGPKLLASSNIFEIYSTITGNDNIDRPALHRKYGPIVRVGPRTLSFAGGDGVWKDIHGFNATKEGGIVKESLFYSKVFGFTDVSNLITAREHANHARQRKVLARSFSNTALMEQQPIFSRWAEMFKVKLADKASVANHVDLVQYYNCAAFDIMGDLTFNEDLNMLAEGECSPWVKSIFGSVKAATFLLAFKRHSRVTRLLADTFLKYNPTVQEKQLENWKYCAERVDRRLQSTPKHPDLWSRILEKNEDSESLTMEEQYANAFLFMTAGTETIVSALSATTFHLLRNPKCLEKLTREIRSTFSTTKDMSLKTLLSLKYLEAVIQEGLRLHPPLPIALPREIPKGGAEICGELIPEGTVVGIHYLSINTQEQYFKKPLEFHPQRWLQDPEFAKDHLDMAKPFLMGPMNCIGKDLAMHEIRLLLATVLLHFDIVLSDKSLNWNAMKVFTLWQKKPLLCKLIPVKATF</sequence>
<gene>
    <name evidence="8" type="ORF">CT0861_02958</name>
</gene>
<dbReference type="EMBL" id="LFIV01000214">
    <property type="protein sequence ID" value="KZL65618.1"/>
    <property type="molecule type" value="Genomic_DNA"/>
</dbReference>
<comment type="similarity">
    <text evidence="2">Belongs to the cytochrome P450 family.</text>
</comment>
<proteinExistence type="inferred from homology"/>
<dbReference type="InterPro" id="IPR036396">
    <property type="entry name" value="Cyt_P450_sf"/>
</dbReference>
<keyword evidence="7" id="KW-0812">Transmembrane</keyword>
<dbReference type="InterPro" id="IPR050121">
    <property type="entry name" value="Cytochrome_P450_monoxygenase"/>
</dbReference>
<dbReference type="PRINTS" id="PR00385">
    <property type="entry name" value="P450"/>
</dbReference>
<feature type="binding site" description="axial binding residue" evidence="6">
    <location>
        <position position="450"/>
    </location>
    <ligand>
        <name>heme</name>
        <dbReference type="ChEBI" id="CHEBI:30413"/>
    </ligand>
    <ligandPart>
        <name>Fe</name>
        <dbReference type="ChEBI" id="CHEBI:18248"/>
    </ligandPart>
</feature>
<comment type="cofactor">
    <cofactor evidence="1 6">
        <name>heme</name>
        <dbReference type="ChEBI" id="CHEBI:30413"/>
    </cofactor>
</comment>
<dbReference type="InterPro" id="IPR001128">
    <property type="entry name" value="Cyt_P450"/>
</dbReference>
<dbReference type="STRING" id="708197.A0A166NF64"/>
<keyword evidence="7" id="KW-1133">Transmembrane helix</keyword>
<evidence type="ECO:0000256" key="4">
    <source>
        <dbReference type="ARBA" id="ARBA00022723"/>
    </source>
</evidence>
<dbReference type="GO" id="GO:0016705">
    <property type="term" value="F:oxidoreductase activity, acting on paired donors, with incorporation or reduction of molecular oxygen"/>
    <property type="evidence" value="ECO:0007669"/>
    <property type="project" value="InterPro"/>
</dbReference>
<dbReference type="AlphaFoldDB" id="A0A166NF64"/>
<keyword evidence="7" id="KW-0472">Membrane</keyword>
<dbReference type="InterPro" id="IPR002401">
    <property type="entry name" value="Cyt_P450_E_grp-I"/>
</dbReference>
<evidence type="ECO:0000256" key="6">
    <source>
        <dbReference type="PIRSR" id="PIRSR602401-1"/>
    </source>
</evidence>
<comment type="caution">
    <text evidence="8">The sequence shown here is derived from an EMBL/GenBank/DDBJ whole genome shotgun (WGS) entry which is preliminary data.</text>
</comment>
<dbReference type="Proteomes" id="UP000076552">
    <property type="component" value="Unassembled WGS sequence"/>
</dbReference>
<dbReference type="PANTHER" id="PTHR24305:SF210">
    <property type="entry name" value="CYTOCHROME P450 MONOOXYGENASE ASQL-RELATED"/>
    <property type="match status" value="1"/>
</dbReference>
<dbReference type="Pfam" id="PF00067">
    <property type="entry name" value="p450"/>
    <property type="match status" value="1"/>
</dbReference>
<evidence type="ECO:0000256" key="3">
    <source>
        <dbReference type="ARBA" id="ARBA00022617"/>
    </source>
</evidence>
<dbReference type="PANTHER" id="PTHR24305">
    <property type="entry name" value="CYTOCHROME P450"/>
    <property type="match status" value="1"/>
</dbReference>
<evidence type="ECO:0000256" key="7">
    <source>
        <dbReference type="SAM" id="Phobius"/>
    </source>
</evidence>
<evidence type="ECO:0000256" key="2">
    <source>
        <dbReference type="ARBA" id="ARBA00010617"/>
    </source>
</evidence>